<dbReference type="InterPro" id="IPR018925">
    <property type="entry name" value="XtmA-like_N"/>
</dbReference>
<dbReference type="Gene3D" id="1.10.10.1400">
    <property type="entry name" value="Terminase, small subunit, N-terminal DNA-binding domain, HTH motif"/>
    <property type="match status" value="1"/>
</dbReference>
<dbReference type="AlphaFoldDB" id="A0AB36B244"/>
<dbReference type="InterPro" id="IPR038713">
    <property type="entry name" value="Terminase_Gp1_N_sf"/>
</dbReference>
<dbReference type="RefSeq" id="WP_161128906.1">
    <property type="nucleotide sequence ID" value="NZ_WWTM01000003.1"/>
</dbReference>
<dbReference type="Pfam" id="PF10668">
    <property type="entry name" value="Phage_terminase"/>
    <property type="match status" value="1"/>
</dbReference>
<evidence type="ECO:0000259" key="3">
    <source>
        <dbReference type="Pfam" id="PF10668"/>
    </source>
</evidence>
<reference evidence="4" key="1">
    <citation type="journal article" date="2019" name="Nat. Med.">
        <title>A library of human gut bacterial isolates paired with longitudinal multiomics data enables mechanistic microbiome research.</title>
        <authorList>
            <person name="Poyet M."/>
            <person name="Groussin M."/>
            <person name="Gibbons S.M."/>
            <person name="Avila-Pacheco J."/>
            <person name="Jiang X."/>
            <person name="Kearney S.M."/>
            <person name="Perrotta A.R."/>
            <person name="Berdy B."/>
            <person name="Zhao S."/>
            <person name="Lieberman T.D."/>
            <person name="Swanson P.K."/>
            <person name="Smith M."/>
            <person name="Roesemann S."/>
            <person name="Alexander J.E."/>
            <person name="Rich S.A."/>
            <person name="Livny J."/>
            <person name="Vlamakis H."/>
            <person name="Clish C."/>
            <person name="Bullock K."/>
            <person name="Deik A."/>
            <person name="Scott J."/>
            <person name="Pierce K.A."/>
            <person name="Xavier R.J."/>
            <person name="Alm E.J."/>
        </authorList>
    </citation>
    <scope>NUCLEOTIDE SEQUENCE</scope>
    <source>
        <strain evidence="4">BIOML-A12</strain>
    </source>
</reference>
<proteinExistence type="predicted"/>
<keyword evidence="1" id="KW-1188">Viral release from host cell</keyword>
<dbReference type="GO" id="GO:0051276">
    <property type="term" value="P:chromosome organization"/>
    <property type="evidence" value="ECO:0007669"/>
    <property type="project" value="InterPro"/>
</dbReference>
<comment type="caution">
    <text evidence="4">The sequence shown here is derived from an EMBL/GenBank/DDBJ whole genome shotgun (WGS) entry which is preliminary data.</text>
</comment>
<dbReference type="InterPro" id="IPR052404">
    <property type="entry name" value="SPP1-like_terminase"/>
</dbReference>
<evidence type="ECO:0000313" key="5">
    <source>
        <dbReference type="Proteomes" id="UP000604383"/>
    </source>
</evidence>
<dbReference type="PANTHER" id="PTHR41328">
    <property type="entry name" value="TERMINASE SMALL SUBUNIT-RELATED"/>
    <property type="match status" value="1"/>
</dbReference>
<dbReference type="Proteomes" id="UP000604383">
    <property type="component" value="Unassembled WGS sequence"/>
</dbReference>
<evidence type="ECO:0000313" key="4">
    <source>
        <dbReference type="EMBL" id="MZH54475.1"/>
    </source>
</evidence>
<evidence type="ECO:0000256" key="2">
    <source>
        <dbReference type="ARBA" id="ARBA00023219"/>
    </source>
</evidence>
<dbReference type="Pfam" id="PF03592">
    <property type="entry name" value="Terminase_2"/>
    <property type="match status" value="1"/>
</dbReference>
<organism evidence="4 5">
    <name type="scientific">Clostridium innocuum</name>
    <dbReference type="NCBI Taxonomy" id="1522"/>
    <lineage>
        <taxon>Bacteria</taxon>
        <taxon>Bacillati</taxon>
        <taxon>Bacillota</taxon>
        <taxon>Clostridia</taxon>
        <taxon>Eubacteriales</taxon>
        <taxon>Clostridiaceae</taxon>
        <taxon>Clostridium</taxon>
    </lineage>
</organism>
<protein>
    <recommendedName>
        <fullName evidence="3">PBSX phage terminase small subunit-like N-terminal domain-containing protein</fullName>
    </recommendedName>
</protein>
<dbReference type="PANTHER" id="PTHR41328:SF3">
    <property type="entry name" value="PBSX PHAGE TERMINASE SMALL SUBUNIT"/>
    <property type="match status" value="1"/>
</dbReference>
<feature type="domain" description="PBSX phage terminase small subunit-like N-terminal" evidence="3">
    <location>
        <begin position="1"/>
        <end position="55"/>
    </location>
</feature>
<name>A0AB36B244_CLOIN</name>
<evidence type="ECO:0000256" key="1">
    <source>
        <dbReference type="ARBA" id="ARBA00022612"/>
    </source>
</evidence>
<dbReference type="EMBL" id="WWTN01000002">
    <property type="protein sequence ID" value="MZH54475.1"/>
    <property type="molecule type" value="Genomic_DNA"/>
</dbReference>
<sequence>MPRQRSPSRDEAKRMYLDSKGKMLLKDIAKAVGKQDTQIRRWKSLDHWDEELKGNVTIPKDNVTKQNNGIEKPPKTELLPEEIETLNNEELTERQRLFCLYYVRWFNATKAYQKAYSCDYFTAAANGPRLLGNARIKEEIQRIKDAKIKQTMYSTEDYFQKMIDIAYSDVTDYLSFGQEEAQDKNGNTFMMNVINLKESCDVDGTLIQEVKQGKDGIAVKLVSKEFALKWLDKHYSAATDLQKAQIEQLRAQTDKLKADSNDIPDESVQNKMDAITGIVDQMQPLGDDDV</sequence>
<accession>A0AB36B244</accession>
<dbReference type="InterPro" id="IPR005335">
    <property type="entry name" value="Terminase_ssu"/>
</dbReference>
<keyword evidence="2" id="KW-0231">Viral genome packaging</keyword>
<gene>
    <name evidence="4" type="ORF">GT664_01605</name>
</gene>